<dbReference type="Pfam" id="PF04686">
    <property type="entry name" value="SsgA"/>
    <property type="match status" value="1"/>
</dbReference>
<dbReference type="EMBL" id="QOIM01000023">
    <property type="protein sequence ID" value="RCG23308.1"/>
    <property type="molecule type" value="Genomic_DNA"/>
</dbReference>
<dbReference type="Gene3D" id="2.30.31.20">
    <property type="entry name" value="Sporulation-specific cell division protein SsgB"/>
    <property type="match status" value="1"/>
</dbReference>
<name>A0A367EYT6_9ACTN</name>
<keyword evidence="8" id="KW-1185">Reference proteome</keyword>
<sequence>MSQVITRTVPAQLITRPPATRPLTPALRYDSADPLAVHLVFPADISLDGEEVTWTFSRDLLAQGACGPAGEGDVHVCPFGQERTVIELHAGEGVAVLEFFSADLSAFLQRSYEVVPAGGEGAFLDLEEGFRSLLRGV</sequence>
<evidence type="ECO:0000256" key="3">
    <source>
        <dbReference type="ARBA" id="ARBA00022618"/>
    </source>
</evidence>
<dbReference type="OrthoDB" id="3853096at2"/>
<evidence type="ECO:0000313" key="7">
    <source>
        <dbReference type="EMBL" id="RCG23308.1"/>
    </source>
</evidence>
<keyword evidence="3 7" id="KW-0132">Cell division</keyword>
<dbReference type="GO" id="GO:0030428">
    <property type="term" value="C:cell septum"/>
    <property type="evidence" value="ECO:0007669"/>
    <property type="project" value="UniProtKB-SubCell"/>
</dbReference>
<keyword evidence="6" id="KW-0131">Cell cycle</keyword>
<dbReference type="GO" id="GO:0000917">
    <property type="term" value="P:division septum assembly"/>
    <property type="evidence" value="ECO:0007669"/>
    <property type="project" value="UniProtKB-KW"/>
</dbReference>
<evidence type="ECO:0000256" key="2">
    <source>
        <dbReference type="ARBA" id="ARBA00009323"/>
    </source>
</evidence>
<evidence type="ECO:0000256" key="1">
    <source>
        <dbReference type="ARBA" id="ARBA00004431"/>
    </source>
</evidence>
<evidence type="ECO:0000256" key="4">
    <source>
        <dbReference type="ARBA" id="ARBA00022969"/>
    </source>
</evidence>
<dbReference type="AlphaFoldDB" id="A0A367EYT6"/>
<keyword evidence="5" id="KW-0717">Septation</keyword>
<organism evidence="7 8">
    <name type="scientific">Streptomyces reniochalinae</name>
    <dbReference type="NCBI Taxonomy" id="2250578"/>
    <lineage>
        <taxon>Bacteria</taxon>
        <taxon>Bacillati</taxon>
        <taxon>Actinomycetota</taxon>
        <taxon>Actinomycetes</taxon>
        <taxon>Kitasatosporales</taxon>
        <taxon>Streptomycetaceae</taxon>
        <taxon>Streptomyces</taxon>
    </lineage>
</organism>
<accession>A0A367EYT6</accession>
<dbReference type="InterPro" id="IPR038658">
    <property type="entry name" value="SsgB_sf"/>
</dbReference>
<protein>
    <submittedName>
        <fullName evidence="7">SsgA family sporulation/cell division regulator</fullName>
    </submittedName>
</protein>
<gene>
    <name evidence="7" type="ORF">DQ392_05185</name>
</gene>
<reference evidence="7 8" key="1">
    <citation type="submission" date="2018-06" db="EMBL/GenBank/DDBJ databases">
        <title>Streptomyces reniochalinae sp. nov. and Streptomyces diacarnus sp. nov. from marine sponges.</title>
        <authorList>
            <person name="Li L."/>
        </authorList>
    </citation>
    <scope>NUCLEOTIDE SEQUENCE [LARGE SCALE GENOMIC DNA]</scope>
    <source>
        <strain evidence="7 8">LHW50302</strain>
    </source>
</reference>
<evidence type="ECO:0000313" key="8">
    <source>
        <dbReference type="Proteomes" id="UP000253507"/>
    </source>
</evidence>
<comment type="similarity">
    <text evidence="2">Belongs to the SsgA family.</text>
</comment>
<dbReference type="Proteomes" id="UP000253507">
    <property type="component" value="Unassembled WGS sequence"/>
</dbReference>
<comment type="caution">
    <text evidence="7">The sequence shown here is derived from an EMBL/GenBank/DDBJ whole genome shotgun (WGS) entry which is preliminary data.</text>
</comment>
<proteinExistence type="inferred from homology"/>
<comment type="subcellular location">
    <subcellularLocation>
        <location evidence="1">Cell septum</location>
    </subcellularLocation>
</comment>
<dbReference type="RefSeq" id="WP_114014275.1">
    <property type="nucleotide sequence ID" value="NZ_QOIM01000023.1"/>
</dbReference>
<evidence type="ECO:0000256" key="5">
    <source>
        <dbReference type="ARBA" id="ARBA00023210"/>
    </source>
</evidence>
<dbReference type="GO" id="GO:0030435">
    <property type="term" value="P:sporulation resulting in formation of a cellular spore"/>
    <property type="evidence" value="ECO:0007669"/>
    <property type="project" value="UniProtKB-KW"/>
</dbReference>
<evidence type="ECO:0000256" key="6">
    <source>
        <dbReference type="ARBA" id="ARBA00023306"/>
    </source>
</evidence>
<keyword evidence="4" id="KW-0749">Sporulation</keyword>
<dbReference type="InterPro" id="IPR006776">
    <property type="entry name" value="SsgB"/>
</dbReference>